<dbReference type="InterPro" id="IPR011051">
    <property type="entry name" value="RmlC_Cupin_sf"/>
</dbReference>
<dbReference type="EMBL" id="QHLY01000012">
    <property type="protein sequence ID" value="PXA68574.1"/>
    <property type="molecule type" value="Genomic_DNA"/>
</dbReference>
<reference evidence="1 2" key="1">
    <citation type="submission" date="2018-05" db="EMBL/GenBank/DDBJ databases">
        <title>Genetic diversity of glacier-inhabiting Cryobacterium bacteria in China and description of Cryobacterium mengkeensis sp. nov. and Arthrobacter glacialis sp. nov.</title>
        <authorList>
            <person name="Liu Q."/>
            <person name="Xin Y.-H."/>
        </authorList>
    </citation>
    <scope>NUCLEOTIDE SEQUENCE [LARGE SCALE GENOMIC DNA]</scope>
    <source>
        <strain evidence="1 2">SK-1</strain>
    </source>
</reference>
<proteinExistence type="predicted"/>
<name>A0A317ZV76_9MICO</name>
<protein>
    <submittedName>
        <fullName evidence="1">Cytoplasmic protein</fullName>
    </submittedName>
</protein>
<comment type="caution">
    <text evidence="1">The sequence shown here is derived from an EMBL/GenBank/DDBJ whole genome shotgun (WGS) entry which is preliminary data.</text>
</comment>
<dbReference type="InterPro" id="IPR014710">
    <property type="entry name" value="RmlC-like_jellyroll"/>
</dbReference>
<dbReference type="Gene3D" id="2.60.120.10">
    <property type="entry name" value="Jelly Rolls"/>
    <property type="match status" value="1"/>
</dbReference>
<dbReference type="OrthoDB" id="7060081at2"/>
<evidence type="ECO:0000313" key="1">
    <source>
        <dbReference type="EMBL" id="PXA68574.1"/>
    </source>
</evidence>
<keyword evidence="2" id="KW-1185">Reference proteome</keyword>
<gene>
    <name evidence="1" type="ORF">CTB96_18465</name>
</gene>
<dbReference type="AlphaFoldDB" id="A0A317ZV76"/>
<dbReference type="RefSeq" id="WP_110128240.1">
    <property type="nucleotide sequence ID" value="NZ_QHLY01000012.1"/>
</dbReference>
<dbReference type="Proteomes" id="UP000246722">
    <property type="component" value="Unassembled WGS sequence"/>
</dbReference>
<dbReference type="SUPFAM" id="SSF51182">
    <property type="entry name" value="RmlC-like cupins"/>
    <property type="match status" value="1"/>
</dbReference>
<evidence type="ECO:0000313" key="2">
    <source>
        <dbReference type="Proteomes" id="UP000246722"/>
    </source>
</evidence>
<organism evidence="1 2">
    <name type="scientific">Cryobacterium arcticum</name>
    <dbReference type="NCBI Taxonomy" id="670052"/>
    <lineage>
        <taxon>Bacteria</taxon>
        <taxon>Bacillati</taxon>
        <taxon>Actinomycetota</taxon>
        <taxon>Actinomycetes</taxon>
        <taxon>Micrococcales</taxon>
        <taxon>Microbacteriaceae</taxon>
        <taxon>Cryobacterium</taxon>
    </lineage>
</organism>
<sequence>MDAPENANEDFVDPVSTNPEHYRVLFDNERVRVLEYRDEPGDETTPHRHPDSVMVTLGAFRRRLSVDDRVFDAVLEAGEARWLPAQSHSGENTGDTPTRAIFVELKAPPLEPDASPLGPS</sequence>
<accession>A0A317ZV76</accession>